<evidence type="ECO:0000256" key="6">
    <source>
        <dbReference type="SAM" id="MobiDB-lite"/>
    </source>
</evidence>
<dbReference type="PROSITE" id="PS51296">
    <property type="entry name" value="RIESKE"/>
    <property type="match status" value="1"/>
</dbReference>
<dbReference type="Gene3D" id="3.90.380.10">
    <property type="entry name" value="Naphthalene 1,2-dioxygenase Alpha Subunit, Chain A, domain 1"/>
    <property type="match status" value="1"/>
</dbReference>
<dbReference type="SUPFAM" id="SSF55961">
    <property type="entry name" value="Bet v1-like"/>
    <property type="match status" value="1"/>
</dbReference>
<dbReference type="CDD" id="cd03479">
    <property type="entry name" value="Rieske_RO_Alpha_PhDO_like"/>
    <property type="match status" value="1"/>
</dbReference>
<dbReference type="Proteomes" id="UP001500804">
    <property type="component" value="Unassembled WGS sequence"/>
</dbReference>
<evidence type="ECO:0000256" key="2">
    <source>
        <dbReference type="ARBA" id="ARBA00022723"/>
    </source>
</evidence>
<evidence type="ECO:0000313" key="9">
    <source>
        <dbReference type="Proteomes" id="UP001500804"/>
    </source>
</evidence>
<feature type="domain" description="Rieske" evidence="7">
    <location>
        <begin position="27"/>
        <end position="139"/>
    </location>
</feature>
<evidence type="ECO:0000256" key="1">
    <source>
        <dbReference type="ARBA" id="ARBA00022714"/>
    </source>
</evidence>
<gene>
    <name evidence="8" type="ORF">GCM10023320_60550</name>
</gene>
<dbReference type="Gene3D" id="2.102.10.10">
    <property type="entry name" value="Rieske [2Fe-2S] iron-sulphur domain"/>
    <property type="match status" value="1"/>
</dbReference>
<evidence type="ECO:0000256" key="3">
    <source>
        <dbReference type="ARBA" id="ARBA00023002"/>
    </source>
</evidence>
<dbReference type="InterPro" id="IPR017941">
    <property type="entry name" value="Rieske_2Fe-2S"/>
</dbReference>
<dbReference type="PANTHER" id="PTHR21266">
    <property type="entry name" value="IRON-SULFUR DOMAIN CONTAINING PROTEIN"/>
    <property type="match status" value="1"/>
</dbReference>
<organism evidence="8 9">
    <name type="scientific">Pseudonocardia adelaidensis</name>
    <dbReference type="NCBI Taxonomy" id="648754"/>
    <lineage>
        <taxon>Bacteria</taxon>
        <taxon>Bacillati</taxon>
        <taxon>Actinomycetota</taxon>
        <taxon>Actinomycetes</taxon>
        <taxon>Pseudonocardiales</taxon>
        <taxon>Pseudonocardiaceae</taxon>
        <taxon>Pseudonocardia</taxon>
    </lineage>
</organism>
<keyword evidence="9" id="KW-1185">Reference proteome</keyword>
<keyword evidence="2" id="KW-0479">Metal-binding</keyword>
<dbReference type="EMBL" id="BAABJO010000028">
    <property type="protein sequence ID" value="GAA5133811.1"/>
    <property type="molecule type" value="Genomic_DNA"/>
</dbReference>
<comment type="caution">
    <text evidence="8">The sequence shown here is derived from an EMBL/GenBank/DDBJ whole genome shotgun (WGS) entry which is preliminary data.</text>
</comment>
<evidence type="ECO:0000259" key="7">
    <source>
        <dbReference type="PROSITE" id="PS51296"/>
    </source>
</evidence>
<dbReference type="Pfam" id="PF19301">
    <property type="entry name" value="LigXa_C"/>
    <property type="match status" value="1"/>
</dbReference>
<feature type="compositionally biased region" description="Basic and acidic residues" evidence="6">
    <location>
        <begin position="435"/>
        <end position="454"/>
    </location>
</feature>
<keyword evidence="5" id="KW-0411">Iron-sulfur</keyword>
<name>A0ABP9NTY8_9PSEU</name>
<reference evidence="9" key="1">
    <citation type="journal article" date="2019" name="Int. J. Syst. Evol. Microbiol.">
        <title>The Global Catalogue of Microorganisms (GCM) 10K type strain sequencing project: providing services to taxonomists for standard genome sequencing and annotation.</title>
        <authorList>
            <consortium name="The Broad Institute Genomics Platform"/>
            <consortium name="The Broad Institute Genome Sequencing Center for Infectious Disease"/>
            <person name="Wu L."/>
            <person name="Ma J."/>
        </authorList>
    </citation>
    <scope>NUCLEOTIDE SEQUENCE [LARGE SCALE GENOMIC DNA]</scope>
    <source>
        <strain evidence="9">JCM 18302</strain>
    </source>
</reference>
<evidence type="ECO:0000256" key="5">
    <source>
        <dbReference type="ARBA" id="ARBA00023014"/>
    </source>
</evidence>
<evidence type="ECO:0000313" key="8">
    <source>
        <dbReference type="EMBL" id="GAA5133811.1"/>
    </source>
</evidence>
<dbReference type="InterPro" id="IPR045623">
    <property type="entry name" value="LigXa_C"/>
</dbReference>
<dbReference type="PANTHER" id="PTHR21266:SF59">
    <property type="entry name" value="BLR4922 PROTEIN"/>
    <property type="match status" value="1"/>
</dbReference>
<dbReference type="RefSeq" id="WP_345609650.1">
    <property type="nucleotide sequence ID" value="NZ_BAABJO010000028.1"/>
</dbReference>
<keyword evidence="4" id="KW-0408">Iron</keyword>
<sequence>MLSTEDNELLTRVGPGTPMGQLLRRYWTPALLASEAPTPGGDPVRVRLLGEDLVAFRDLNGRVGLIQENCPHRGASLFYGRNEAGPDGTCGLRCPYHGWQFDADGRCIDMPSEPPTSSFKNRVTAKAYPTHESGGIVWTYMGPPDSLTPFRDFGSDTLAPEHVQATKMHTTCNWVQAMEGNLDTSHISWLHQWAGAADLPDDGSDKPGYPSNPSSWKFWLHDRAPRLEVEDTWYGFKYVGIRTTPNGNKHVRMSAFCFPYHTVIATVPFGVRHGMFVPIDDYNTWRISFTTRVIDNSRGVGGAPLFSVSPFKLARAEVDGNGIVPREYTAGNEYGIDREEQRTTTFSGIAEFASQDLMATESMGPIYDRTQERLGTTDKAIIRMRRLLLDAAKRVAAGEQAPATGPDHDYFEIRSAEKILEPDEDWRLLGTSDDPLVREMDTHGLRDREPIAGS</sequence>
<protein>
    <submittedName>
        <fullName evidence="8">Rieske 2Fe-2S domain-containing protein</fullName>
    </submittedName>
</protein>
<dbReference type="SUPFAM" id="SSF50022">
    <property type="entry name" value="ISP domain"/>
    <property type="match status" value="1"/>
</dbReference>
<accession>A0ABP9NTY8</accession>
<keyword evidence="1" id="KW-0001">2Fe-2S</keyword>
<keyword evidence="3" id="KW-0560">Oxidoreductase</keyword>
<dbReference type="InterPro" id="IPR036922">
    <property type="entry name" value="Rieske_2Fe-2S_sf"/>
</dbReference>
<evidence type="ECO:0000256" key="4">
    <source>
        <dbReference type="ARBA" id="ARBA00023004"/>
    </source>
</evidence>
<dbReference type="InterPro" id="IPR050584">
    <property type="entry name" value="Cholesterol_7-desaturase"/>
</dbReference>
<feature type="region of interest" description="Disordered" evidence="6">
    <location>
        <begin position="430"/>
        <end position="454"/>
    </location>
</feature>
<dbReference type="Pfam" id="PF00355">
    <property type="entry name" value="Rieske"/>
    <property type="match status" value="1"/>
</dbReference>
<proteinExistence type="predicted"/>